<dbReference type="PANTHER" id="PTHR34591">
    <property type="entry name" value="OS03G0653100 PROTEIN-RELATED"/>
    <property type="match status" value="1"/>
</dbReference>
<dbReference type="PANTHER" id="PTHR34591:SF57">
    <property type="entry name" value="F-BOX DOMAIN-CONTAINING PROTEIN"/>
    <property type="match status" value="1"/>
</dbReference>
<sequence>MGQMWLRILATSTLCASPDECCHEWVLKGEYNLKRLQTSYQHAHGPWVLEDINYGLFSSQLPLVKKKAAVEEKAEWNSDDDSVDDNVDVVQECNHACDILGFHPFKEIMFMSSFTKETWVATVHTFHLNSSSVECIGNMSRAKYDVFELMTRSDQEYKYFPYTHVGSYRLQRK</sequence>
<accession>M8C073</accession>
<proteinExistence type="predicted"/>
<dbReference type="AlphaFoldDB" id="M8C073"/>
<evidence type="ECO:0000313" key="1">
    <source>
        <dbReference type="EnsemblPlants" id="EMT27433"/>
    </source>
</evidence>
<protein>
    <submittedName>
        <fullName evidence="1">Uncharacterized protein</fullName>
    </submittedName>
</protein>
<dbReference type="EnsemblPlants" id="EMT27433">
    <property type="protein sequence ID" value="EMT27433"/>
    <property type="gene ID" value="F775_01944"/>
</dbReference>
<reference evidence="1" key="1">
    <citation type="submission" date="2015-06" db="UniProtKB">
        <authorList>
            <consortium name="EnsemblPlants"/>
        </authorList>
    </citation>
    <scope>IDENTIFICATION</scope>
</reference>
<organism evidence="1">
    <name type="scientific">Aegilops tauschii</name>
    <name type="common">Tausch's goatgrass</name>
    <name type="synonym">Aegilops squarrosa</name>
    <dbReference type="NCBI Taxonomy" id="37682"/>
    <lineage>
        <taxon>Eukaryota</taxon>
        <taxon>Viridiplantae</taxon>
        <taxon>Streptophyta</taxon>
        <taxon>Embryophyta</taxon>
        <taxon>Tracheophyta</taxon>
        <taxon>Spermatophyta</taxon>
        <taxon>Magnoliopsida</taxon>
        <taxon>Liliopsida</taxon>
        <taxon>Poales</taxon>
        <taxon>Poaceae</taxon>
        <taxon>BOP clade</taxon>
        <taxon>Pooideae</taxon>
        <taxon>Triticodae</taxon>
        <taxon>Triticeae</taxon>
        <taxon>Triticinae</taxon>
        <taxon>Aegilops</taxon>
    </lineage>
</organism>
<name>M8C073_AEGTA</name>